<gene>
    <name evidence="4" type="ORF">E6C27_scaffold128G003540</name>
</gene>
<feature type="compositionally biased region" description="Polar residues" evidence="2">
    <location>
        <begin position="25"/>
        <end position="35"/>
    </location>
</feature>
<comment type="caution">
    <text evidence="4">The sequence shown here is derived from an EMBL/GenBank/DDBJ whole genome shotgun (WGS) entry which is preliminary data.</text>
</comment>
<dbReference type="EMBL" id="SSTE01016683">
    <property type="protein sequence ID" value="KAA0041343.1"/>
    <property type="molecule type" value="Genomic_DNA"/>
</dbReference>
<proteinExistence type="predicted"/>
<dbReference type="SUPFAM" id="SSF57756">
    <property type="entry name" value="Retrovirus zinc finger-like domains"/>
    <property type="match status" value="1"/>
</dbReference>
<feature type="domain" description="CCHC-type" evidence="3">
    <location>
        <begin position="8"/>
        <end position="24"/>
    </location>
</feature>
<keyword evidence="1" id="KW-0479">Metal-binding</keyword>
<name>A0A5A7TDW0_CUCMM</name>
<dbReference type="GO" id="GO:0003676">
    <property type="term" value="F:nucleic acid binding"/>
    <property type="evidence" value="ECO:0007669"/>
    <property type="project" value="InterPro"/>
</dbReference>
<dbReference type="InterPro" id="IPR054722">
    <property type="entry name" value="PolX-like_BBD"/>
</dbReference>
<protein>
    <submittedName>
        <fullName evidence="4">Mitochondrial protein</fullName>
    </submittedName>
</protein>
<evidence type="ECO:0000313" key="5">
    <source>
        <dbReference type="Proteomes" id="UP000321393"/>
    </source>
</evidence>
<reference evidence="4 5" key="1">
    <citation type="submission" date="2019-08" db="EMBL/GenBank/DDBJ databases">
        <title>Draft genome sequences of two oriental melons (Cucumis melo L. var makuwa).</title>
        <authorList>
            <person name="Kwon S.-Y."/>
        </authorList>
    </citation>
    <scope>NUCLEOTIDE SEQUENCE [LARGE SCALE GENOMIC DNA]</scope>
    <source>
        <strain evidence="5">cv. SW 3</strain>
        <tissue evidence="4">Leaf</tissue>
    </source>
</reference>
<dbReference type="Gene3D" id="4.10.60.10">
    <property type="entry name" value="Zinc finger, CCHC-type"/>
    <property type="match status" value="1"/>
</dbReference>
<dbReference type="AlphaFoldDB" id="A0A5A7TDW0"/>
<keyword evidence="1" id="KW-0862">Zinc</keyword>
<feature type="region of interest" description="Disordered" evidence="2">
    <location>
        <begin position="24"/>
        <end position="64"/>
    </location>
</feature>
<dbReference type="GO" id="GO:0008270">
    <property type="term" value="F:zinc ion binding"/>
    <property type="evidence" value="ECO:0007669"/>
    <property type="project" value="UniProtKB-KW"/>
</dbReference>
<sequence>MNSKGEARKCFLCYKKGHFKKHCPLNNSNEASSSKHAAKTSEMNVTDGYDSAETTDGYDSAKGTGSVQIATRDGMIKMLTSVRYVPELKRNLISLSELNRSGTVVSGSAAMILEQKKQQTVDHVVIEVRIYSGVRPSGKGSDVSSDQSPLVSQTEAIDDSIAFDLKKQWKDVVEVELFILQKNQTWSLVTKPPIQKLIQLKWFKSGGDSKPKYKARYIFFVLGNKKEKKKIGTREGAAANTVEKERNFSAHKTRKLKHFSVVFCARAFGAVFFRVSLGDSSIDIRRGLDCGLAMVLAAVSNRQR</sequence>
<evidence type="ECO:0000256" key="2">
    <source>
        <dbReference type="SAM" id="MobiDB-lite"/>
    </source>
</evidence>
<evidence type="ECO:0000313" key="4">
    <source>
        <dbReference type="EMBL" id="KAA0041343.1"/>
    </source>
</evidence>
<evidence type="ECO:0000259" key="3">
    <source>
        <dbReference type="PROSITE" id="PS50158"/>
    </source>
</evidence>
<organism evidence="4 5">
    <name type="scientific">Cucumis melo var. makuwa</name>
    <name type="common">Oriental melon</name>
    <dbReference type="NCBI Taxonomy" id="1194695"/>
    <lineage>
        <taxon>Eukaryota</taxon>
        <taxon>Viridiplantae</taxon>
        <taxon>Streptophyta</taxon>
        <taxon>Embryophyta</taxon>
        <taxon>Tracheophyta</taxon>
        <taxon>Spermatophyta</taxon>
        <taxon>Magnoliopsida</taxon>
        <taxon>eudicotyledons</taxon>
        <taxon>Gunneridae</taxon>
        <taxon>Pentapetalae</taxon>
        <taxon>rosids</taxon>
        <taxon>fabids</taxon>
        <taxon>Cucurbitales</taxon>
        <taxon>Cucurbitaceae</taxon>
        <taxon>Benincaseae</taxon>
        <taxon>Cucumis</taxon>
    </lineage>
</organism>
<dbReference type="InterPro" id="IPR036875">
    <property type="entry name" value="Znf_CCHC_sf"/>
</dbReference>
<dbReference type="OrthoDB" id="439192at2759"/>
<dbReference type="InterPro" id="IPR001878">
    <property type="entry name" value="Znf_CCHC"/>
</dbReference>
<dbReference type="PROSITE" id="PS50158">
    <property type="entry name" value="ZF_CCHC"/>
    <property type="match status" value="1"/>
</dbReference>
<dbReference type="Pfam" id="PF22936">
    <property type="entry name" value="Pol_BBD"/>
    <property type="match status" value="1"/>
</dbReference>
<accession>A0A5A7TDW0</accession>
<dbReference type="Proteomes" id="UP000321393">
    <property type="component" value="Unassembled WGS sequence"/>
</dbReference>
<keyword evidence="1" id="KW-0863">Zinc-finger</keyword>
<evidence type="ECO:0000256" key="1">
    <source>
        <dbReference type="PROSITE-ProRule" id="PRU00047"/>
    </source>
</evidence>